<gene>
    <name evidence="8" type="primary">ycf63</name>
    <name evidence="8" type="ORF">Aspa_102</name>
</gene>
<geneLocation type="plastid" evidence="8"/>
<sequence length="267" mass="29455">MVDKDVIVFQVSLLELYRKIKVSYRIVRSFFLDLRFSNINFSNTLENITLIGPGSLTICLITAFFIGMVFTLQVAKEFLYLDAINLIGAVLTIAFVRELSPVLTSVIIIGRIGSAFTAELATMRVTDQIDALYLLGVNPLFYLIFPRIFACICITPMLNLISFATSLASSSFICFTLYDITPVIFFSSAFASLSILDLFKSLLKTVVFGFVISLVSCVWGITAKGGAKGVGKATTSSVVFCLLSVFVIDFIMSYLMFNKLESAIKTL</sequence>
<feature type="transmembrane region" description="Helical" evidence="7">
    <location>
        <begin position="233"/>
        <end position="257"/>
    </location>
</feature>
<comment type="subcellular location">
    <subcellularLocation>
        <location evidence="1">Membrane</location>
        <topology evidence="1">Multi-pass membrane protein</topology>
    </subcellularLocation>
</comment>
<dbReference type="GO" id="GO:0043190">
    <property type="term" value="C:ATP-binding cassette (ABC) transporter complex"/>
    <property type="evidence" value="ECO:0007669"/>
    <property type="project" value="InterPro"/>
</dbReference>
<evidence type="ECO:0000256" key="2">
    <source>
        <dbReference type="ARBA" id="ARBA00007556"/>
    </source>
</evidence>
<evidence type="ECO:0000256" key="6">
    <source>
        <dbReference type="ARBA" id="ARBA00023136"/>
    </source>
</evidence>
<dbReference type="PANTHER" id="PTHR30188">
    <property type="entry name" value="ABC TRANSPORTER PERMEASE PROTEIN-RELATED"/>
    <property type="match status" value="1"/>
</dbReference>
<organism evidence="8">
    <name type="scientific">Asparagopsis taxiformis</name>
    <dbReference type="NCBI Taxonomy" id="260499"/>
    <lineage>
        <taxon>Eukaryota</taxon>
        <taxon>Rhodophyta</taxon>
        <taxon>Florideophyceae</taxon>
        <taxon>Rhodymeniophycidae</taxon>
        <taxon>Bonnemaisoniales</taxon>
        <taxon>Bonnemaisoniaceae</taxon>
        <taxon>Asparagopsis</taxon>
    </lineage>
</organism>
<dbReference type="GeneID" id="29070482"/>
<evidence type="ECO:0000256" key="4">
    <source>
        <dbReference type="ARBA" id="ARBA00022692"/>
    </source>
</evidence>
<keyword evidence="8" id="KW-0934">Plastid</keyword>
<reference evidence="8" key="1">
    <citation type="journal article" date="2016" name="BMC Biol.">
        <title>Parallel evolution of highly conserved plastid genome architecture in red seaweeds and seed plants.</title>
        <authorList>
            <person name="Lee J."/>
            <person name="Cho C.H."/>
            <person name="Park S.I."/>
            <person name="Choi J.W."/>
            <person name="Song H.S."/>
            <person name="West J.A."/>
            <person name="Bhattacharya D."/>
            <person name="Yoon H.S."/>
        </authorList>
    </citation>
    <scope>NUCLEOTIDE SEQUENCE</scope>
</reference>
<evidence type="ECO:0000256" key="1">
    <source>
        <dbReference type="ARBA" id="ARBA00004141"/>
    </source>
</evidence>
<feature type="transmembrane region" description="Helical" evidence="7">
    <location>
        <begin position="78"/>
        <end position="96"/>
    </location>
</feature>
<evidence type="ECO:0000256" key="5">
    <source>
        <dbReference type="ARBA" id="ARBA00022989"/>
    </source>
</evidence>
<dbReference type="Pfam" id="PF02405">
    <property type="entry name" value="MlaE"/>
    <property type="match status" value="1"/>
</dbReference>
<dbReference type="InterPro" id="IPR003453">
    <property type="entry name" value="ABC_MlaE_roteobac"/>
</dbReference>
<keyword evidence="4 7" id="KW-0812">Transmembrane</keyword>
<evidence type="ECO:0000313" key="8">
    <source>
        <dbReference type="EMBL" id="AOM65981.1"/>
    </source>
</evidence>
<feature type="transmembrane region" description="Helical" evidence="7">
    <location>
        <begin position="50"/>
        <end position="71"/>
    </location>
</feature>
<feature type="transmembrane region" description="Helical" evidence="7">
    <location>
        <begin position="202"/>
        <end position="221"/>
    </location>
</feature>
<evidence type="ECO:0000256" key="7">
    <source>
        <dbReference type="RuleBase" id="RU362044"/>
    </source>
</evidence>
<dbReference type="AlphaFoldDB" id="A0A1C9CC63"/>
<dbReference type="EMBL" id="KX284717">
    <property type="protein sequence ID" value="AOM65981.1"/>
    <property type="molecule type" value="Genomic_DNA"/>
</dbReference>
<name>A0A1C9CC63_9FLOR</name>
<evidence type="ECO:0008006" key="9">
    <source>
        <dbReference type="Google" id="ProtNLM"/>
    </source>
</evidence>
<proteinExistence type="inferred from homology"/>
<feature type="transmembrane region" description="Helical" evidence="7">
    <location>
        <begin position="133"/>
        <end position="158"/>
    </location>
</feature>
<dbReference type="RefSeq" id="YP_009294498.1">
    <property type="nucleotide sequence ID" value="NC_031148.1"/>
</dbReference>
<protein>
    <recommendedName>
        <fullName evidence="9">ABC transporter permease</fullName>
    </recommendedName>
</protein>
<feature type="transmembrane region" description="Helical" evidence="7">
    <location>
        <begin position="170"/>
        <end position="190"/>
    </location>
</feature>
<dbReference type="InterPro" id="IPR030802">
    <property type="entry name" value="Permease_MalE"/>
</dbReference>
<keyword evidence="3" id="KW-0813">Transport</keyword>
<dbReference type="GO" id="GO:0005548">
    <property type="term" value="F:phospholipid transporter activity"/>
    <property type="evidence" value="ECO:0007669"/>
    <property type="project" value="TreeGrafter"/>
</dbReference>
<keyword evidence="6 7" id="KW-0472">Membrane</keyword>
<dbReference type="PANTHER" id="PTHR30188:SF4">
    <property type="entry name" value="PROTEIN TRIGALACTOSYLDIACYLGLYCEROL 1, CHLOROPLASTIC"/>
    <property type="match status" value="1"/>
</dbReference>
<comment type="similarity">
    <text evidence="2 7">Belongs to the MlaE permease family.</text>
</comment>
<keyword evidence="5 7" id="KW-1133">Transmembrane helix</keyword>
<dbReference type="NCBIfam" id="TIGR00056">
    <property type="entry name" value="MlaE family lipid ABC transporter permease subunit"/>
    <property type="match status" value="1"/>
</dbReference>
<accession>A0A1C9CC63</accession>
<evidence type="ECO:0000256" key="3">
    <source>
        <dbReference type="ARBA" id="ARBA00022448"/>
    </source>
</evidence>